<accession>K4IJ34</accession>
<name>K4IJ34_PSYTT</name>
<dbReference type="EMBL" id="CP003879">
    <property type="protein sequence ID" value="AFU70369.1"/>
    <property type="molecule type" value="Genomic_DNA"/>
</dbReference>
<keyword evidence="3" id="KW-1185">Reference proteome</keyword>
<dbReference type="AlphaFoldDB" id="K4IJ34"/>
<dbReference type="RefSeq" id="WP_015025907.1">
    <property type="nucleotide sequence ID" value="NC_018721.1"/>
</dbReference>
<evidence type="ECO:0000259" key="1">
    <source>
        <dbReference type="Pfam" id="PF09994"/>
    </source>
</evidence>
<sequence>MKRIIICSDGTWNGPEKLNKKQYPTNVIKFARGIAPKDENDVKQVVFYDWGIGSYHDSALGGAFGKGLEKNVMDGYRFIMHNYEPGDELFLFGFSRGAYTVRSLCGLINNCHILKGEYSDKVEEAFALYKNSKHAPNGDHSNEWKSNYSIPSSGDVKFIGVWDTVGAMGLPFSLFGLIKDKHLFYDKKLGSNIKMARHALSLDEKRKDFEPTIWEPREGTDLKQVWFAGCHADIGGSYAPDKDKTFLSDIPMMWLLKEANVFGLQFESFLKVTDLNHNSKKHNEYKRTFKLLGRYDREIPEYRKVPTEVHSSVKNRYDDITYKSIPIENYLKLNGGEWPPIVE</sequence>
<dbReference type="Pfam" id="PF09994">
    <property type="entry name" value="T6SS_Tle1-like_cat"/>
    <property type="match status" value="1"/>
</dbReference>
<feature type="domain" description="T6SS Phospholipase effector Tle1-like catalytic" evidence="1">
    <location>
        <begin position="2"/>
        <end position="258"/>
    </location>
</feature>
<reference evidence="2" key="1">
    <citation type="submission" date="2006-03" db="EMBL/GenBank/DDBJ databases">
        <authorList>
            <person name="Bowman J."/>
            <person name="Ferriera S."/>
            <person name="Johnson J."/>
            <person name="Kravitz S."/>
            <person name="Halpern A."/>
            <person name="Remington K."/>
            <person name="Beeson K."/>
            <person name="Tran B."/>
            <person name="Rogers Y.-H."/>
            <person name="Friedman R."/>
            <person name="Venter J.C."/>
        </authorList>
    </citation>
    <scope>NUCLEOTIDE SEQUENCE [LARGE SCALE GENOMIC DNA]</scope>
    <source>
        <strain evidence="2">ATCC 700755</strain>
    </source>
</reference>
<evidence type="ECO:0000313" key="3">
    <source>
        <dbReference type="Proteomes" id="UP000008514"/>
    </source>
</evidence>
<reference evidence="2" key="2">
    <citation type="submission" date="2012-09" db="EMBL/GenBank/DDBJ databases">
        <title>The complete sequence of Psychroflexus torquis an extreme psychrophile from sea-ice that is stimulated by light.</title>
        <authorList>
            <person name="Feng S."/>
            <person name="Powell S.M."/>
            <person name="Bowman J.P."/>
        </authorList>
    </citation>
    <scope>NUCLEOTIDE SEQUENCE [LARGE SCALE GENOMIC DNA]</scope>
    <source>
        <strain evidence="2">ATCC 700755</strain>
    </source>
</reference>
<dbReference type="HOGENOM" id="CLU_005049_6_1_10"/>
<dbReference type="KEGG" id="ptq:P700755_003792"/>
<dbReference type="Proteomes" id="UP000008514">
    <property type="component" value="Chromosome"/>
</dbReference>
<protein>
    <recommendedName>
        <fullName evidence="1">T6SS Phospholipase effector Tle1-like catalytic domain-containing protein</fullName>
    </recommendedName>
</protein>
<dbReference type="STRING" id="313595.P700755_003792"/>
<dbReference type="PANTHER" id="PTHR33840:SF1">
    <property type="entry name" value="TLE1 PHOSPHOLIPASE DOMAIN-CONTAINING PROTEIN"/>
    <property type="match status" value="1"/>
</dbReference>
<dbReference type="InterPro" id="IPR018712">
    <property type="entry name" value="Tle1-like_cat"/>
</dbReference>
<dbReference type="PANTHER" id="PTHR33840">
    <property type="match status" value="1"/>
</dbReference>
<proteinExistence type="predicted"/>
<evidence type="ECO:0000313" key="2">
    <source>
        <dbReference type="EMBL" id="AFU70369.1"/>
    </source>
</evidence>
<dbReference type="OrthoDB" id="4378831at2"/>
<dbReference type="eggNOG" id="COG3673">
    <property type="taxonomic scope" value="Bacteria"/>
</dbReference>
<gene>
    <name evidence="2" type="ordered locus">P700755_003792</name>
</gene>
<organism evidence="2 3">
    <name type="scientific">Psychroflexus torquis (strain ATCC 700755 / CIP 106069 / ACAM 623)</name>
    <dbReference type="NCBI Taxonomy" id="313595"/>
    <lineage>
        <taxon>Bacteria</taxon>
        <taxon>Pseudomonadati</taxon>
        <taxon>Bacteroidota</taxon>
        <taxon>Flavobacteriia</taxon>
        <taxon>Flavobacteriales</taxon>
        <taxon>Flavobacteriaceae</taxon>
        <taxon>Psychroflexus</taxon>
    </lineage>
</organism>